<dbReference type="AlphaFoldDB" id="A0A0E9SRS3"/>
<dbReference type="EMBL" id="GBXM01064566">
    <property type="protein sequence ID" value="JAH44011.1"/>
    <property type="molecule type" value="Transcribed_RNA"/>
</dbReference>
<reference evidence="1" key="2">
    <citation type="journal article" date="2015" name="Fish Shellfish Immunol.">
        <title>Early steps in the European eel (Anguilla anguilla)-Vibrio vulnificus interaction in the gills: Role of the RtxA13 toxin.</title>
        <authorList>
            <person name="Callol A."/>
            <person name="Pajuelo D."/>
            <person name="Ebbesson L."/>
            <person name="Teles M."/>
            <person name="MacKenzie S."/>
            <person name="Amaro C."/>
        </authorList>
    </citation>
    <scope>NUCLEOTIDE SEQUENCE</scope>
</reference>
<organism evidence="1">
    <name type="scientific">Anguilla anguilla</name>
    <name type="common">European freshwater eel</name>
    <name type="synonym">Muraena anguilla</name>
    <dbReference type="NCBI Taxonomy" id="7936"/>
    <lineage>
        <taxon>Eukaryota</taxon>
        <taxon>Metazoa</taxon>
        <taxon>Chordata</taxon>
        <taxon>Craniata</taxon>
        <taxon>Vertebrata</taxon>
        <taxon>Euteleostomi</taxon>
        <taxon>Actinopterygii</taxon>
        <taxon>Neopterygii</taxon>
        <taxon>Teleostei</taxon>
        <taxon>Anguilliformes</taxon>
        <taxon>Anguillidae</taxon>
        <taxon>Anguilla</taxon>
    </lineage>
</organism>
<reference evidence="1" key="1">
    <citation type="submission" date="2014-11" db="EMBL/GenBank/DDBJ databases">
        <authorList>
            <person name="Amaro Gonzalez C."/>
        </authorList>
    </citation>
    <scope>NUCLEOTIDE SEQUENCE</scope>
</reference>
<accession>A0A0E9SRS3</accession>
<proteinExistence type="predicted"/>
<evidence type="ECO:0000313" key="1">
    <source>
        <dbReference type="EMBL" id="JAH44011.1"/>
    </source>
</evidence>
<sequence length="42" mass="5165">MDILTSHSQQFRCSKWLFNQKRAQIQVQLYNLHRTFRTKLKA</sequence>
<protein>
    <submittedName>
        <fullName evidence="1">Uncharacterized protein</fullName>
    </submittedName>
</protein>
<name>A0A0E9SRS3_ANGAN</name>